<dbReference type="RefSeq" id="WP_128939825.1">
    <property type="nucleotide sequence ID" value="NZ_RDRA01000008.1"/>
</dbReference>
<evidence type="ECO:0000313" key="2">
    <source>
        <dbReference type="Proteomes" id="UP000289946"/>
    </source>
</evidence>
<proteinExistence type="predicted"/>
<dbReference type="EMBL" id="RDRA01000008">
    <property type="protein sequence ID" value="RXG94858.1"/>
    <property type="molecule type" value="Genomic_DNA"/>
</dbReference>
<organism evidence="1 2">
    <name type="scientific">Bradyrhizobium zhanjiangense</name>
    <dbReference type="NCBI Taxonomy" id="1325107"/>
    <lineage>
        <taxon>Bacteria</taxon>
        <taxon>Pseudomonadati</taxon>
        <taxon>Pseudomonadota</taxon>
        <taxon>Alphaproteobacteria</taxon>
        <taxon>Hyphomicrobiales</taxon>
        <taxon>Nitrobacteraceae</taxon>
        <taxon>Bradyrhizobium</taxon>
    </lineage>
</organism>
<comment type="caution">
    <text evidence="1">The sequence shown here is derived from an EMBL/GenBank/DDBJ whole genome shotgun (WGS) entry which is preliminary data.</text>
</comment>
<name>A0ABY0DN59_9BRAD</name>
<sequence length="176" mass="18796">MSDQTSYFVLYPDETRGHGAGPSSAIPTYGAATTALDLYRTVGVASTTLPQLGAAFTDIHAVAAISRIAEGGISDIAELEAAETALQALLLHDVVHVLVPSPKVRFDAGLITYVRQDEHSRTQFGYDLFSLAGSRDWLIVPEFIEAHGGKGYDIYAANKLVSGLSGRGRETSEILE</sequence>
<accession>A0ABY0DN59</accession>
<protein>
    <submittedName>
        <fullName evidence="1">Uncharacterized protein</fullName>
    </submittedName>
</protein>
<keyword evidence="2" id="KW-1185">Reference proteome</keyword>
<reference evidence="1 2" key="1">
    <citation type="submission" date="2018-10" db="EMBL/GenBank/DDBJ databases">
        <title>Bradyrhizobium sp. nov., isolated from effective nodules of peanut in China.</title>
        <authorList>
            <person name="Li Y."/>
        </authorList>
    </citation>
    <scope>NUCLEOTIDE SEQUENCE [LARGE SCALE GENOMIC DNA]</scope>
    <source>
        <strain evidence="1 2">CCBAU 51781</strain>
    </source>
</reference>
<dbReference type="Proteomes" id="UP000289946">
    <property type="component" value="Unassembled WGS sequence"/>
</dbReference>
<gene>
    <name evidence="1" type="ORF">EAS62_15015</name>
</gene>
<evidence type="ECO:0000313" key="1">
    <source>
        <dbReference type="EMBL" id="RXG94858.1"/>
    </source>
</evidence>